<dbReference type="AlphaFoldDB" id="A0A5C5U048"/>
<name>A0A5C5U048_9GAMM</name>
<evidence type="ECO:0000313" key="3">
    <source>
        <dbReference type="Proteomes" id="UP000319980"/>
    </source>
</evidence>
<sequence>MFRRPLRAAAVAALLAVASAPTLAVEPFTADYAANYMGMQANGRMTLAPDGANRWKYSLEVNGAGARLAQSTVFEADGERWRPLSGNDTQGGESGLAAMLVKKRSINATYDWGKGQATWDGDVKPDRKGPVKLQPGDVDGMLMNLALVRDFAAGKPMSYRLVEDGRVKRQVFKPAGTDTVTVGGKSHKATRVTWKDDSRSITAWIVDGLPVPARILQQRGGRDHIDLQLKSLR</sequence>
<dbReference type="OrthoDB" id="6007799at2"/>
<evidence type="ECO:0000313" key="2">
    <source>
        <dbReference type="EMBL" id="TWT19108.1"/>
    </source>
</evidence>
<feature type="signal peptide" evidence="1">
    <location>
        <begin position="1"/>
        <end position="24"/>
    </location>
</feature>
<accession>A0A5C5U048</accession>
<comment type="caution">
    <text evidence="2">The sequence shown here is derived from an EMBL/GenBank/DDBJ whole genome shotgun (WGS) entry which is preliminary data.</text>
</comment>
<gene>
    <name evidence="2" type="ORF">FQY83_12125</name>
</gene>
<proteinExistence type="predicted"/>
<dbReference type="Proteomes" id="UP000319980">
    <property type="component" value="Unassembled WGS sequence"/>
</dbReference>
<evidence type="ECO:0000256" key="1">
    <source>
        <dbReference type="SAM" id="SignalP"/>
    </source>
</evidence>
<organism evidence="2 3">
    <name type="scientific">Luteimonas marina</name>
    <dbReference type="NCBI Taxonomy" id="488485"/>
    <lineage>
        <taxon>Bacteria</taxon>
        <taxon>Pseudomonadati</taxon>
        <taxon>Pseudomonadota</taxon>
        <taxon>Gammaproteobacteria</taxon>
        <taxon>Lysobacterales</taxon>
        <taxon>Lysobacteraceae</taxon>
        <taxon>Luteimonas</taxon>
    </lineage>
</organism>
<dbReference type="InterPro" id="IPR021457">
    <property type="entry name" value="DUF3108"/>
</dbReference>
<keyword evidence="1" id="KW-0732">Signal</keyword>
<dbReference type="EMBL" id="VOHK01000005">
    <property type="protein sequence ID" value="TWT19108.1"/>
    <property type="molecule type" value="Genomic_DNA"/>
</dbReference>
<feature type="chain" id="PRO_5022956048" evidence="1">
    <location>
        <begin position="25"/>
        <end position="233"/>
    </location>
</feature>
<reference evidence="2 3" key="1">
    <citation type="journal article" date="2008" name="Int. J. Syst. Evol. Microbiol.">
        <title>Luteimonas marina sp. nov., isolated from seawater.</title>
        <authorList>
            <person name="Baik K.S."/>
            <person name="Park S.C."/>
            <person name="Kim M.S."/>
            <person name="Kim E.M."/>
            <person name="Park C."/>
            <person name="Chun J."/>
            <person name="Seong C.N."/>
        </authorList>
    </citation>
    <scope>NUCLEOTIDE SEQUENCE [LARGE SCALE GENOMIC DNA]</scope>
    <source>
        <strain evidence="2 3">FR1330</strain>
    </source>
</reference>
<keyword evidence="3" id="KW-1185">Reference proteome</keyword>
<dbReference type="Pfam" id="PF11306">
    <property type="entry name" value="DUF3108"/>
    <property type="match status" value="1"/>
</dbReference>
<protein>
    <submittedName>
        <fullName evidence="2">DUF3108 domain-containing protein</fullName>
    </submittedName>
</protein>